<evidence type="ECO:0000256" key="1">
    <source>
        <dbReference type="ARBA" id="ARBA00022676"/>
    </source>
</evidence>
<dbReference type="Pfam" id="PF00534">
    <property type="entry name" value="Glycos_transf_1"/>
    <property type="match status" value="1"/>
</dbReference>
<proteinExistence type="predicted"/>
<evidence type="ECO:0000256" key="2">
    <source>
        <dbReference type="ARBA" id="ARBA00022679"/>
    </source>
</evidence>
<dbReference type="PANTHER" id="PTHR12526">
    <property type="entry name" value="GLYCOSYLTRANSFERASE"/>
    <property type="match status" value="1"/>
</dbReference>
<dbReference type="AlphaFoldDB" id="A0A1I4HJB0"/>
<dbReference type="STRING" id="29563.SAMN02983006_01119"/>
<keyword evidence="2 4" id="KW-0808">Transferase</keyword>
<dbReference type="RefSeq" id="WP_089860852.1">
    <property type="nucleotide sequence ID" value="NZ_FOTI01000011.1"/>
</dbReference>
<keyword evidence="1" id="KW-0328">Glycosyltransferase</keyword>
<dbReference type="SUPFAM" id="SSF53756">
    <property type="entry name" value="UDP-Glycosyltransferase/glycogen phosphorylase"/>
    <property type="match status" value="1"/>
</dbReference>
<dbReference type="OrthoDB" id="9802525at2"/>
<organism evidence="4 5">
    <name type="scientific">Halanaerobium salsuginis</name>
    <dbReference type="NCBI Taxonomy" id="29563"/>
    <lineage>
        <taxon>Bacteria</taxon>
        <taxon>Bacillati</taxon>
        <taxon>Bacillota</taxon>
        <taxon>Clostridia</taxon>
        <taxon>Halanaerobiales</taxon>
        <taxon>Halanaerobiaceae</taxon>
        <taxon>Halanaerobium</taxon>
    </lineage>
</organism>
<protein>
    <submittedName>
        <fullName evidence="4">Glycosyltransferase involved in cell wall bisynthesis</fullName>
    </submittedName>
</protein>
<evidence type="ECO:0000313" key="4">
    <source>
        <dbReference type="EMBL" id="SFL42398.1"/>
    </source>
</evidence>
<dbReference type="EMBL" id="FOTI01000011">
    <property type="protein sequence ID" value="SFL42398.1"/>
    <property type="molecule type" value="Genomic_DNA"/>
</dbReference>
<keyword evidence="5" id="KW-1185">Reference proteome</keyword>
<evidence type="ECO:0000259" key="3">
    <source>
        <dbReference type="Pfam" id="PF00534"/>
    </source>
</evidence>
<name>A0A1I4HJB0_9FIRM</name>
<feature type="domain" description="Glycosyl transferase family 1" evidence="3">
    <location>
        <begin position="184"/>
        <end position="308"/>
    </location>
</feature>
<evidence type="ECO:0000313" key="5">
    <source>
        <dbReference type="Proteomes" id="UP000199006"/>
    </source>
</evidence>
<sequence>MCEKIFYLAFNDVGNKKNSGVAKKIKAQITGIKNNNFAVDYAFFKNDVLQFNNGKNVKFANKVMKKIFKYKYILKYIAKKNSDLIYIRYPMADMFFVSFLKKLKKQMNIKVLIEIPTYPYDFEFKKTNKFSIKYLYVLFDKFYRKKLKKYVDKIVTFSDHEYIFDIETLQISNGVILDNIPLAKVQHNKNRNKIHMISVSSLAYWHGVDRILKSLGEYYINKDNKIDIKLHIVGDGSDLKNLRSIVQKYKIEENVTFYGYKDGKDLDKIFRKSDIAIGCLANFRKNITKVKALKNIEYAARGLPMFYSEQNNDFDKKDFVYRVPHNESIIDLKKIIDFYLKLEVTPYEIREYVKNNLTWTSQMSNLFKILNNKI</sequence>
<accession>A0A1I4HJB0</accession>
<dbReference type="Gene3D" id="3.40.50.2000">
    <property type="entry name" value="Glycogen Phosphorylase B"/>
    <property type="match status" value="2"/>
</dbReference>
<dbReference type="InterPro" id="IPR001296">
    <property type="entry name" value="Glyco_trans_1"/>
</dbReference>
<reference evidence="4 5" key="1">
    <citation type="submission" date="2016-10" db="EMBL/GenBank/DDBJ databases">
        <authorList>
            <person name="de Groot N.N."/>
        </authorList>
    </citation>
    <scope>NUCLEOTIDE SEQUENCE [LARGE SCALE GENOMIC DNA]</scope>
    <source>
        <strain evidence="4 5">ATCC 51327</strain>
    </source>
</reference>
<gene>
    <name evidence="4" type="ORF">SAMN02983006_01119</name>
</gene>
<dbReference type="GO" id="GO:0016757">
    <property type="term" value="F:glycosyltransferase activity"/>
    <property type="evidence" value="ECO:0007669"/>
    <property type="project" value="UniProtKB-KW"/>
</dbReference>
<dbReference type="PANTHER" id="PTHR12526:SF629">
    <property type="entry name" value="TEICHURONIC ACID BIOSYNTHESIS GLYCOSYLTRANSFERASE TUAH-RELATED"/>
    <property type="match status" value="1"/>
</dbReference>
<dbReference type="Proteomes" id="UP000199006">
    <property type="component" value="Unassembled WGS sequence"/>
</dbReference>